<dbReference type="InterPro" id="IPR037294">
    <property type="entry name" value="ABC_BtuC-like"/>
</dbReference>
<evidence type="ECO:0000256" key="5">
    <source>
        <dbReference type="ARBA" id="ARBA00022692"/>
    </source>
</evidence>
<sequence>MILARRLARPRAAVRGLAFILALASLLLGLVAALAFGATDIEFSRAFALLLAPDDSAQSLIVWTLRLPRALVAALAGAGLGVSGALLQGVTRNPLADPGILGVEAGAALAILIGVVFLPGLTAAGFVPLAFAGGLLAAMLALGIARGVGLTPLRLALAGVAVASLVGAGSRTLQILFEERATSALFSLSGSVANRTWAHVSSVAPWVLGGLLVAFALARRVNILALGEDLARGLGVNSARETLLVTLLGVLLAAAAVSVVGPIGFVGLVVPHAARGLVGVDHRLLLPLSALLGAALLVWADVAARLVARPAETPVGILIGAFGAPFFVLLARRLKRAE</sequence>
<keyword evidence="5 8" id="KW-0812">Transmembrane</keyword>
<evidence type="ECO:0000256" key="2">
    <source>
        <dbReference type="ARBA" id="ARBA00007935"/>
    </source>
</evidence>
<dbReference type="Proteomes" id="UP000248326">
    <property type="component" value="Unassembled WGS sequence"/>
</dbReference>
<dbReference type="EMBL" id="QJSX01000020">
    <property type="protein sequence ID" value="PYE49968.1"/>
    <property type="molecule type" value="Genomic_DNA"/>
</dbReference>
<dbReference type="CDD" id="cd06550">
    <property type="entry name" value="TM_ABC_iron-siderophores_like"/>
    <property type="match status" value="1"/>
</dbReference>
<name>A0A318S2T5_9DEIO</name>
<keyword evidence="4" id="KW-1003">Cell membrane</keyword>
<dbReference type="PANTHER" id="PTHR30472">
    <property type="entry name" value="FERRIC ENTEROBACTIN TRANSPORT SYSTEM PERMEASE PROTEIN"/>
    <property type="match status" value="1"/>
</dbReference>
<protein>
    <submittedName>
        <fullName evidence="9">Iron complex transport system permease protein</fullName>
    </submittedName>
</protein>
<dbReference type="FunFam" id="1.10.3470.10:FF:000001">
    <property type="entry name" value="Vitamin B12 ABC transporter permease BtuC"/>
    <property type="match status" value="1"/>
</dbReference>
<dbReference type="GO" id="GO:0005886">
    <property type="term" value="C:plasma membrane"/>
    <property type="evidence" value="ECO:0007669"/>
    <property type="project" value="UniProtKB-SubCell"/>
</dbReference>
<keyword evidence="7 8" id="KW-0472">Membrane</keyword>
<dbReference type="Gene3D" id="1.10.3470.10">
    <property type="entry name" value="ABC transporter involved in vitamin B12 uptake, BtuC"/>
    <property type="match status" value="1"/>
</dbReference>
<evidence type="ECO:0000256" key="3">
    <source>
        <dbReference type="ARBA" id="ARBA00022448"/>
    </source>
</evidence>
<dbReference type="AlphaFoldDB" id="A0A318S2T5"/>
<comment type="subcellular location">
    <subcellularLocation>
        <location evidence="1">Cell membrane</location>
        <topology evidence="1">Multi-pass membrane protein</topology>
    </subcellularLocation>
</comment>
<evidence type="ECO:0000313" key="9">
    <source>
        <dbReference type="EMBL" id="PYE49968.1"/>
    </source>
</evidence>
<dbReference type="GO" id="GO:0022857">
    <property type="term" value="F:transmembrane transporter activity"/>
    <property type="evidence" value="ECO:0007669"/>
    <property type="project" value="InterPro"/>
</dbReference>
<dbReference type="Pfam" id="PF01032">
    <property type="entry name" value="FecCD"/>
    <property type="match status" value="1"/>
</dbReference>
<keyword evidence="6 8" id="KW-1133">Transmembrane helix</keyword>
<accession>A0A318S2T5</accession>
<reference evidence="9 10" key="1">
    <citation type="submission" date="2018-06" db="EMBL/GenBank/DDBJ databases">
        <title>Genomic Encyclopedia of Type Strains, Phase IV (KMG-IV): sequencing the most valuable type-strain genomes for metagenomic binning, comparative biology and taxonomic classification.</title>
        <authorList>
            <person name="Goeker M."/>
        </authorList>
    </citation>
    <scope>NUCLEOTIDE SEQUENCE [LARGE SCALE GENOMIC DNA]</scope>
    <source>
        <strain evidence="9 10">DSM 18048</strain>
    </source>
</reference>
<feature type="transmembrane region" description="Helical" evidence="8">
    <location>
        <begin position="155"/>
        <end position="177"/>
    </location>
</feature>
<keyword evidence="3" id="KW-0813">Transport</keyword>
<evidence type="ECO:0000256" key="6">
    <source>
        <dbReference type="ARBA" id="ARBA00022989"/>
    </source>
</evidence>
<feature type="transmembrane region" description="Helical" evidence="8">
    <location>
        <begin position="315"/>
        <end position="334"/>
    </location>
</feature>
<feature type="transmembrane region" description="Helical" evidence="8">
    <location>
        <begin position="197"/>
        <end position="218"/>
    </location>
</feature>
<feature type="transmembrane region" description="Helical" evidence="8">
    <location>
        <begin position="99"/>
        <end position="118"/>
    </location>
</feature>
<feature type="transmembrane region" description="Helical" evidence="8">
    <location>
        <begin position="70"/>
        <end position="87"/>
    </location>
</feature>
<evidence type="ECO:0000256" key="8">
    <source>
        <dbReference type="SAM" id="Phobius"/>
    </source>
</evidence>
<feature type="transmembrane region" description="Helical" evidence="8">
    <location>
        <begin position="285"/>
        <end position="308"/>
    </location>
</feature>
<evidence type="ECO:0000256" key="7">
    <source>
        <dbReference type="ARBA" id="ARBA00023136"/>
    </source>
</evidence>
<dbReference type="InterPro" id="IPR000522">
    <property type="entry name" value="ABC_transptr_permease_BtuC"/>
</dbReference>
<feature type="transmembrane region" description="Helical" evidence="8">
    <location>
        <begin position="242"/>
        <end position="265"/>
    </location>
</feature>
<feature type="transmembrane region" description="Helical" evidence="8">
    <location>
        <begin position="124"/>
        <end position="143"/>
    </location>
</feature>
<dbReference type="RefSeq" id="WP_245901168.1">
    <property type="nucleotide sequence ID" value="NZ_QJSX01000020.1"/>
</dbReference>
<comment type="caution">
    <text evidence="9">The sequence shown here is derived from an EMBL/GenBank/DDBJ whole genome shotgun (WGS) entry which is preliminary data.</text>
</comment>
<gene>
    <name evidence="9" type="ORF">DES52_12053</name>
</gene>
<comment type="similarity">
    <text evidence="2">Belongs to the binding-protein-dependent transport system permease family. FecCD subfamily.</text>
</comment>
<evidence type="ECO:0000313" key="10">
    <source>
        <dbReference type="Proteomes" id="UP000248326"/>
    </source>
</evidence>
<evidence type="ECO:0000256" key="4">
    <source>
        <dbReference type="ARBA" id="ARBA00022475"/>
    </source>
</evidence>
<dbReference type="GO" id="GO:0033214">
    <property type="term" value="P:siderophore-iron import into cell"/>
    <property type="evidence" value="ECO:0007669"/>
    <property type="project" value="TreeGrafter"/>
</dbReference>
<proteinExistence type="inferred from homology"/>
<keyword evidence="10" id="KW-1185">Reference proteome</keyword>
<organism evidence="9 10">
    <name type="scientific">Deinococcus yavapaiensis KR-236</name>
    <dbReference type="NCBI Taxonomy" id="694435"/>
    <lineage>
        <taxon>Bacteria</taxon>
        <taxon>Thermotogati</taxon>
        <taxon>Deinococcota</taxon>
        <taxon>Deinococci</taxon>
        <taxon>Deinococcales</taxon>
        <taxon>Deinococcaceae</taxon>
        <taxon>Deinococcus</taxon>
    </lineage>
</organism>
<dbReference type="SUPFAM" id="SSF81345">
    <property type="entry name" value="ABC transporter involved in vitamin B12 uptake, BtuC"/>
    <property type="match status" value="1"/>
</dbReference>
<dbReference type="PANTHER" id="PTHR30472:SF1">
    <property type="entry name" value="FE(3+) DICITRATE TRANSPORT SYSTEM PERMEASE PROTEIN FECC-RELATED"/>
    <property type="match status" value="1"/>
</dbReference>
<evidence type="ECO:0000256" key="1">
    <source>
        <dbReference type="ARBA" id="ARBA00004651"/>
    </source>
</evidence>